<evidence type="ECO:0000313" key="2">
    <source>
        <dbReference type="Proteomes" id="UP001600941"/>
    </source>
</evidence>
<sequence>MEQSLSFPVSKLDTAYSNRPEGMDFIQMVLCRIKNSQHTPGRMEL</sequence>
<organism evidence="1 2">
    <name type="scientific">Blautia parvula</name>
    <dbReference type="NCBI Taxonomy" id="2877527"/>
    <lineage>
        <taxon>Bacteria</taxon>
        <taxon>Bacillati</taxon>
        <taxon>Bacillota</taxon>
        <taxon>Clostridia</taxon>
        <taxon>Lachnospirales</taxon>
        <taxon>Lachnospiraceae</taxon>
        <taxon>Blautia</taxon>
    </lineage>
</organism>
<dbReference type="EMBL" id="BAABZQ010000001">
    <property type="protein sequence ID" value="GAA6500472.1"/>
    <property type="molecule type" value="Genomic_DNA"/>
</dbReference>
<reference evidence="1 2" key="1">
    <citation type="submission" date="2024-04" db="EMBL/GenBank/DDBJ databases">
        <title>Defined microbial consortia suppress multidrug-resistant proinflammatory Enterobacteriaceae via ecological control.</title>
        <authorList>
            <person name="Furuichi M."/>
            <person name="Kawaguchi T."/>
            <person name="Pust M."/>
            <person name="Yasuma K."/>
            <person name="Plichta D."/>
            <person name="Hasegawa N."/>
            <person name="Ohya T."/>
            <person name="Bhattarai S."/>
            <person name="Sasajima S."/>
            <person name="Aoto Y."/>
            <person name="Tuganbaev T."/>
            <person name="Yaginuma M."/>
            <person name="Ueda M."/>
            <person name="Okahashi N."/>
            <person name="Amafuji K."/>
            <person name="Kiridooshi Y."/>
            <person name="Sugita K."/>
            <person name="Strazar M."/>
            <person name="Skelly A."/>
            <person name="Suda W."/>
            <person name="Hattori M."/>
            <person name="Nakamoto N."/>
            <person name="Caballero S."/>
            <person name="Norman J."/>
            <person name="Olle B."/>
            <person name="Tanoue T."/>
            <person name="Arita M."/>
            <person name="Bucci V."/>
            <person name="Atarashi K."/>
            <person name="Xavier R."/>
            <person name="Honda K."/>
        </authorList>
    </citation>
    <scope>NUCLEOTIDE SEQUENCE [LARGE SCALE GENOMIC DNA]</scope>
    <source>
        <strain evidence="2">k34-0107-D12</strain>
    </source>
</reference>
<keyword evidence="2" id="KW-1185">Reference proteome</keyword>
<evidence type="ECO:0000313" key="1">
    <source>
        <dbReference type="EMBL" id="GAA6500472.1"/>
    </source>
</evidence>
<accession>A0ABQ0BVA6</accession>
<proteinExistence type="predicted"/>
<name>A0ABQ0BVA6_9FIRM</name>
<gene>
    <name evidence="1" type="ORF">K340107D12_32880</name>
</gene>
<comment type="caution">
    <text evidence="1">The sequence shown here is derived from an EMBL/GenBank/DDBJ whole genome shotgun (WGS) entry which is preliminary data.</text>
</comment>
<dbReference type="Proteomes" id="UP001600941">
    <property type="component" value="Unassembled WGS sequence"/>
</dbReference>
<protein>
    <submittedName>
        <fullName evidence="1">Uncharacterized protein</fullName>
    </submittedName>
</protein>